<evidence type="ECO:0000313" key="7">
    <source>
        <dbReference type="EMBL" id="TCP31575.1"/>
    </source>
</evidence>
<sequence>MNTAWYHKILEFLHRTSIVWKTGLGSGISWELAKLAGTKHPFLAPITLILCLQATTKGSLTFTFKRVLGTVLGILIIVLAITYLGGQYWGITLIMLFSLAIAKMLKLDDLTIREVALSIVLVFALTHKSPEYGIDRMRDTVIGASIAVLFLLVILPKNDFNKSVKAFEHFTSQLSDYAANLSFWLKTNTFSTNTKDTGQGVKTLFNDLQKTTKQLRQSSKNLFFNIYAKDQHKELKTYMHNTKMLENGMLYLCNISQTFKDWSNSGTMTQEERVFWSDYMSQLSRYIDEWGQSQNVKKKKMMQWSLPLPVTDQASRYRMSIDNDVRKLVNNFKVGKTHQGNLT</sequence>
<dbReference type="Pfam" id="PF13515">
    <property type="entry name" value="FUSC_2"/>
    <property type="match status" value="1"/>
</dbReference>
<name>A0A4R2PCB6_9BACL</name>
<dbReference type="PANTHER" id="PTHR40064">
    <property type="entry name" value="MEMBRANE PROTEIN-RELATED"/>
    <property type="match status" value="1"/>
</dbReference>
<evidence type="ECO:0000256" key="1">
    <source>
        <dbReference type="ARBA" id="ARBA00004141"/>
    </source>
</evidence>
<keyword evidence="8" id="KW-1185">Reference proteome</keyword>
<evidence type="ECO:0000259" key="6">
    <source>
        <dbReference type="Pfam" id="PF13515"/>
    </source>
</evidence>
<evidence type="ECO:0000256" key="2">
    <source>
        <dbReference type="ARBA" id="ARBA00022692"/>
    </source>
</evidence>
<feature type="domain" description="Integral membrane bound transporter" evidence="6">
    <location>
        <begin position="29"/>
        <end position="150"/>
    </location>
</feature>
<dbReference type="Proteomes" id="UP000295416">
    <property type="component" value="Unassembled WGS sequence"/>
</dbReference>
<dbReference type="InterPro" id="IPR049453">
    <property type="entry name" value="Memb_transporter_dom"/>
</dbReference>
<evidence type="ECO:0000256" key="5">
    <source>
        <dbReference type="SAM" id="Phobius"/>
    </source>
</evidence>
<keyword evidence="3 5" id="KW-1133">Transmembrane helix</keyword>
<evidence type="ECO:0000256" key="4">
    <source>
        <dbReference type="ARBA" id="ARBA00023136"/>
    </source>
</evidence>
<comment type="subcellular location">
    <subcellularLocation>
        <location evidence="1">Membrane</location>
        <topology evidence="1">Multi-pass membrane protein</topology>
    </subcellularLocation>
</comment>
<keyword evidence="2 5" id="KW-0812">Transmembrane</keyword>
<proteinExistence type="predicted"/>
<dbReference type="PANTHER" id="PTHR40064:SF1">
    <property type="entry name" value="MEMBRANE PROTEIN"/>
    <property type="match status" value="1"/>
</dbReference>
<dbReference type="InterPro" id="IPR052984">
    <property type="entry name" value="UPF0421"/>
</dbReference>
<organism evidence="7 8">
    <name type="scientific">Scopulibacillus darangshiensis</name>
    <dbReference type="NCBI Taxonomy" id="442528"/>
    <lineage>
        <taxon>Bacteria</taxon>
        <taxon>Bacillati</taxon>
        <taxon>Bacillota</taxon>
        <taxon>Bacilli</taxon>
        <taxon>Bacillales</taxon>
        <taxon>Sporolactobacillaceae</taxon>
        <taxon>Scopulibacillus</taxon>
    </lineage>
</organism>
<evidence type="ECO:0000256" key="3">
    <source>
        <dbReference type="ARBA" id="ARBA00022989"/>
    </source>
</evidence>
<evidence type="ECO:0000313" key="8">
    <source>
        <dbReference type="Proteomes" id="UP000295416"/>
    </source>
</evidence>
<dbReference type="RefSeq" id="WP_165886807.1">
    <property type="nucleotide sequence ID" value="NZ_SLXK01000002.1"/>
</dbReference>
<dbReference type="EMBL" id="SLXK01000002">
    <property type="protein sequence ID" value="TCP31575.1"/>
    <property type="molecule type" value="Genomic_DNA"/>
</dbReference>
<feature type="transmembrane region" description="Helical" evidence="5">
    <location>
        <begin position="67"/>
        <end position="90"/>
    </location>
</feature>
<gene>
    <name evidence="7" type="ORF">EV207_10264</name>
</gene>
<protein>
    <submittedName>
        <fullName evidence="7">Uncharacterized membrane protein YgaE (UPF0421/DUF939 family)</fullName>
    </submittedName>
</protein>
<dbReference type="AlphaFoldDB" id="A0A4R2PCB6"/>
<reference evidence="7 8" key="1">
    <citation type="submission" date="2019-03" db="EMBL/GenBank/DDBJ databases">
        <title>Genomic Encyclopedia of Type Strains, Phase IV (KMG-IV): sequencing the most valuable type-strain genomes for metagenomic binning, comparative biology and taxonomic classification.</title>
        <authorList>
            <person name="Goeker M."/>
        </authorList>
    </citation>
    <scope>NUCLEOTIDE SEQUENCE [LARGE SCALE GENOMIC DNA]</scope>
    <source>
        <strain evidence="7 8">DSM 19377</strain>
    </source>
</reference>
<accession>A0A4R2PCB6</accession>
<comment type="caution">
    <text evidence="7">The sequence shown here is derived from an EMBL/GenBank/DDBJ whole genome shotgun (WGS) entry which is preliminary data.</text>
</comment>
<dbReference type="GO" id="GO:0016020">
    <property type="term" value="C:membrane"/>
    <property type="evidence" value="ECO:0007669"/>
    <property type="project" value="UniProtKB-SubCell"/>
</dbReference>
<keyword evidence="4 5" id="KW-0472">Membrane</keyword>